<comment type="similarity">
    <text evidence="1">Belongs to the GCN1 family.</text>
</comment>
<dbReference type="PROSITE" id="PS50077">
    <property type="entry name" value="HEAT_REPEAT"/>
    <property type="match status" value="4"/>
</dbReference>
<gene>
    <name evidence="6" type="ORF">Amon01_000042700</name>
</gene>
<feature type="repeat" description="HEAT" evidence="4">
    <location>
        <begin position="1669"/>
        <end position="1707"/>
    </location>
</feature>
<feature type="repeat" description="HEAT" evidence="4">
    <location>
        <begin position="1825"/>
        <end position="1863"/>
    </location>
</feature>
<protein>
    <recommendedName>
        <fullName evidence="3">eIF-2-alpha kinase activator GCN1</fullName>
    </recommendedName>
</protein>
<dbReference type="Gene3D" id="1.25.10.10">
    <property type="entry name" value="Leucine-rich Repeat Variant"/>
    <property type="match status" value="6"/>
</dbReference>
<dbReference type="InterPro" id="IPR011989">
    <property type="entry name" value="ARM-like"/>
</dbReference>
<reference evidence="6" key="1">
    <citation type="submission" date="2023-04" db="EMBL/GenBank/DDBJ databases">
        <title>Ambrosiozyma monospora NBRC 1965.</title>
        <authorList>
            <person name="Ichikawa N."/>
            <person name="Sato H."/>
            <person name="Tonouchi N."/>
        </authorList>
    </citation>
    <scope>NUCLEOTIDE SEQUENCE</scope>
    <source>
        <strain evidence="6">NBRC 1965</strain>
    </source>
</reference>
<dbReference type="InterPro" id="IPR056809">
    <property type="entry name" value="HEAT_GCN1_fung"/>
</dbReference>
<evidence type="ECO:0000313" key="6">
    <source>
        <dbReference type="EMBL" id="GMG19379.1"/>
    </source>
</evidence>
<dbReference type="Pfam" id="PF24987">
    <property type="entry name" value="HEAT_EF3_N"/>
    <property type="match status" value="2"/>
</dbReference>
<dbReference type="InterPro" id="IPR004155">
    <property type="entry name" value="PBS_lyase_HEAT"/>
</dbReference>
<proteinExistence type="inferred from homology"/>
<name>A0A9W7DC95_AMBMO</name>
<evidence type="ECO:0000313" key="7">
    <source>
        <dbReference type="Proteomes" id="UP001165063"/>
    </source>
</evidence>
<dbReference type="Pfam" id="PF24916">
    <property type="entry name" value="HEAT_GCN1_fung"/>
    <property type="match status" value="1"/>
</dbReference>
<feature type="repeat" description="HEAT" evidence="4">
    <location>
        <begin position="1550"/>
        <end position="1588"/>
    </location>
</feature>
<evidence type="ECO:0000256" key="4">
    <source>
        <dbReference type="PROSITE-ProRule" id="PRU00103"/>
    </source>
</evidence>
<dbReference type="PANTHER" id="PTHR23346">
    <property type="entry name" value="TRANSLATIONAL ACTIVATOR GCN1-RELATED"/>
    <property type="match status" value="1"/>
</dbReference>
<dbReference type="Proteomes" id="UP001165063">
    <property type="component" value="Unassembled WGS sequence"/>
</dbReference>
<evidence type="ECO:0000256" key="2">
    <source>
        <dbReference type="ARBA" id="ARBA00022737"/>
    </source>
</evidence>
<dbReference type="Pfam" id="PF12074">
    <property type="entry name" value="Gcn1_N"/>
    <property type="match status" value="1"/>
</dbReference>
<dbReference type="InterPro" id="IPR057546">
    <property type="entry name" value="HEAT_GCN1"/>
</dbReference>
<evidence type="ECO:0000256" key="1">
    <source>
        <dbReference type="ARBA" id="ARBA00007366"/>
    </source>
</evidence>
<comment type="caution">
    <text evidence="6">The sequence shown here is derived from an EMBL/GenBank/DDBJ whole genome shotgun (WGS) entry which is preliminary data.</text>
</comment>
<dbReference type="FunFam" id="1.25.10.10:FF:000090">
    <property type="entry name" value="eIF-2-alpha kinase activator GCN1"/>
    <property type="match status" value="1"/>
</dbReference>
<keyword evidence="7" id="KW-1185">Reference proteome</keyword>
<evidence type="ECO:0000259" key="5">
    <source>
        <dbReference type="SMART" id="SM01349"/>
    </source>
</evidence>
<dbReference type="InterPro" id="IPR056810">
    <property type="entry name" value="GNC1-like_N"/>
</dbReference>
<dbReference type="Pfam" id="PF24993">
    <property type="entry name" value="GNC1_N"/>
    <property type="match status" value="1"/>
</dbReference>
<dbReference type="FunFam" id="1.25.10.10:FF:000096">
    <property type="entry name" value="eIF-2-alpha kinase activator gcn1"/>
    <property type="match status" value="1"/>
</dbReference>
<dbReference type="InterPro" id="IPR034085">
    <property type="entry name" value="TOG"/>
</dbReference>
<dbReference type="SMART" id="SM01349">
    <property type="entry name" value="TOG"/>
    <property type="match status" value="1"/>
</dbReference>
<dbReference type="GO" id="GO:0030295">
    <property type="term" value="F:protein kinase activator activity"/>
    <property type="evidence" value="ECO:0007669"/>
    <property type="project" value="UniProtKB-ARBA"/>
</dbReference>
<dbReference type="SUPFAM" id="SSF48371">
    <property type="entry name" value="ARM repeat"/>
    <property type="match status" value="4"/>
</dbReference>
<dbReference type="GO" id="GO:1904688">
    <property type="term" value="P:regulation of cytoplasmic translational initiation"/>
    <property type="evidence" value="ECO:0007669"/>
    <property type="project" value="UniProtKB-ARBA"/>
</dbReference>
<dbReference type="Pfam" id="PF25801">
    <property type="entry name" value="HEAT_GCN1_C_2"/>
    <property type="match status" value="1"/>
</dbReference>
<dbReference type="GO" id="GO:0034198">
    <property type="term" value="P:cellular response to amino acid starvation"/>
    <property type="evidence" value="ECO:0007669"/>
    <property type="project" value="TreeGrafter"/>
</dbReference>
<dbReference type="Pfam" id="PF23271">
    <property type="entry name" value="HEAT_GCN1"/>
    <property type="match status" value="1"/>
</dbReference>
<dbReference type="InterPro" id="IPR022716">
    <property type="entry name" value="Gcn1_N"/>
</dbReference>
<feature type="repeat" description="HEAT" evidence="4">
    <location>
        <begin position="1707"/>
        <end position="1746"/>
    </location>
</feature>
<dbReference type="EMBL" id="BSXU01000116">
    <property type="protein sequence ID" value="GMG19379.1"/>
    <property type="molecule type" value="Genomic_DNA"/>
</dbReference>
<dbReference type="InterPro" id="IPR021133">
    <property type="entry name" value="HEAT_type_2"/>
</dbReference>
<organism evidence="6 7">
    <name type="scientific">Ambrosiozyma monospora</name>
    <name type="common">Yeast</name>
    <name type="synonym">Endomycopsis monosporus</name>
    <dbReference type="NCBI Taxonomy" id="43982"/>
    <lineage>
        <taxon>Eukaryota</taxon>
        <taxon>Fungi</taxon>
        <taxon>Dikarya</taxon>
        <taxon>Ascomycota</taxon>
        <taxon>Saccharomycotina</taxon>
        <taxon>Pichiomycetes</taxon>
        <taxon>Pichiales</taxon>
        <taxon>Pichiaceae</taxon>
        <taxon>Ambrosiozyma</taxon>
    </lineage>
</organism>
<dbReference type="SMART" id="SM00567">
    <property type="entry name" value="EZ_HEAT"/>
    <property type="match status" value="3"/>
</dbReference>
<dbReference type="GO" id="GO:0005829">
    <property type="term" value="C:cytosol"/>
    <property type="evidence" value="ECO:0007669"/>
    <property type="project" value="TreeGrafter"/>
</dbReference>
<sequence>MGSDADGLYETEVEPLLRLLKTSSTINKVNSINKLNSILKLKNSELSDIQLNLICLSILKSYLNNSLNSKFNSLVLQTFTIFLTINPERYFKVFTKFVHELSSKPLASADSLVLLEWNSFLIAESAKSNKFESLAKELVSSSVNIVDCIAIVEQQDIEDPAKWKRHRQRILHSAQRLARSGIVSALQKNATNVKLFVKYICDAKLPISGVLSHMGLLASAVTLANTKKNGLIDAFTTEKSAIVNFFAKDVLSTKVIPQQYALQTFQSFVALCVTDDELTKIILPSLEKSALRNSELTFARVSPYLFEGIDESKVDILKVLGKNKFFGQLIAAMKSTKESVRIGASQTLVNISLKSSTTDESNLNNLLQELLKILKTLTATAVEQKILFARILNSLPKTSTDFANKVLIGLTPIVAKDSHEQSLSVLSSTLLDFVFHVSQLDKAPEQKAIDLLSNGLKDKKQNLRKTWTVSLGKALVGLSTPTTSSLDIFKKVSASLVATINECVKSPLPSVTNKLMAGGYGSVAILSQLQKLTTDESLLSTITSADLPTKLSVVEGKESILTNVKLYIKYVSEDEQEWFVRALASLVPSLTAVSKDYGAAWLYSCLSTNIHPSVRRLAVGLLEESNSLNQKFTGESCVEALIDYLKSANPEEDELNYNFKRILPFISAITKQSPTTSKESLELLLVKLLVPANDKALSHLKSGWVGISQRAQVDPGHVVAKYSSEIVKFTTEILLHSDESARESGIFSAACKAISLVSFISTGTIIPLLTPLIDSDLDITSLQEIDDEKLAIWKGKEGELVVDVLAKSQKKQVVNKNSKDYETLKWEQSVRKEVKAKKQVVKKLTKEEQAQVTEQLELESKLRKSINDDYNKLSRAMNIIIALSVEAETVDNGTKTWFPVAISRILDILKSESAKKLVGALATECFLNMARVFTVNGLSGTSKMNWVGATTLRLYDIEHVPAIYTGKDLSEILTSQLFSLKLSSDKVRFDSLTLMFILPLLVKVIENGTVYTLKHKKVNTQVRLDTTVEEPEEEQLSLAIEIVSSHCEVFQDDSIPRTAILEHLLTLLTVPTKAKLSKDCFLALAQNISVNTSSTDLKLIISRVIDPIVFVRTAVLEALDEEFDLTELKFNEELFIACFDNEETNKNIAETIWEDSKFELDETVPHKLIPYLGNKDNGIRLSIGKALAHSVVQSKSPELFSQTLNELLELYRFKEKPAPPKKDKFGLVIKSATDNVDPWEERSGVALALKYLAPGFNDSKTVEQVFTFLTDGRALGDKEEHVRHELQDAGLSIIDAKGKSNVEVLIGIFEKGLAAKDEGSKVQDHIKESIIILYGSLARHLDESDPRIDDIVTRLLKALDTPSEDVQFAVSKCIAPLVPATKSKLRSHFDNLFDKLVSGKTLAHRRGAAYGIAGLVKGAGIKSLADFDIIRNLTEASDDKKDAKKREGVSFAFECLSQSLGALFEPYVIEILPIVLKNLGDHSAEVREATDYATRVMMKNTTSYGVKKLIPLAISNLDDIAWRSKKGSVELLGSMAYLDPAQLSASLPTIVPNIVGVLNDTHKEVRKAADQSLKKFGEVIRNPEIQELVPTLLKAIGDPTNHTLDALDALIKTQFVHYIDGPSLALIIHVIHRGMHERSSNTKRKACQIVGNMAILVDSKDLGPYLHQLVTELETAIVDPVPQTRATAARALGSLVEKLGEERFPELIPRLLDTLQDEYSAGDRMGAAQALAEIISGLGLSKLDSMLPTILAGTMSKKSYIRAGFMPLLLFLPVCFGNQFSPYISKTIPPILNGLADNDEEIRDTALRSGRLIVTNYATKAVDLLLPELEKGLSDSNSRIRLSSVELLGDLLFKISGISGKQELTDDLVNLSNNVNQALIEVLGEERRSHILASLFLCRSDTSGPVRIESVNIWKALVANTPKAVKEILPTLTQIIVRRLASSDEVQRHIAATTLGEMVRRVGGNALSQLMPTLEGSITSSDSDAKQGICIATRELIESSSPVDVNQFHDSFVHIIRDTLVDPNPAVREASALVFDVFQDSVGNSAVDEVIPQLLDMLDGSDSENALSALQEIMATKADVIFPILIPSLLTPPIKARALGALAQVAGSALFKRLSTIINSLVDAIIVGDENRPDLVEALSGTLLSVNVDEGCHAVMQQILALMRHEDPQRVAVIYEVLPTFFLESTLDYSVYTHDLMVQCIFALDDDNKTVAKNALQALTSLVKKQPKESLDKLVQPAEQSLSLIGKSGKDLYVFTLPRGPNCILPIFLHGLMYGNAQQREISANGIARVVDYTPATALKPFVTVIVGPLIRVIGERFSGDVKSAILLALNKLFAKIPQFLRPFIPQLQRTFVKSLSDPSNDLLRTRAAKALGTLIEFQPRVDPLVTELLGGAKAATGEENIGVKTAMLKALLEVVDKAGAKMSESSKNGVMSLVEKEMFSESVGTDTAVAYAKLIGALSKILSTEEASKMVKAKILDADLTDANSSRFAILTLNAFLKNSPQHILSAGLLHEVVDFIIDALQSSMAYVSDNATVATGKLLLSLKDVDQDDEVKESISKLISQLCITMSKPVSNSLDTRRLSLVVIRTICRFEYDACIAPNYDVLAPSVFGNVRDPIIPIKLASEKCFLAIFKLVEDESAKLFNDWVASKAGQATVTTAAGAVLQMRSITEYTKRVGHRLAGIERERIAAGGDREAMFSDEIEDEKEIWAIGGVDLGAE</sequence>
<dbReference type="PANTHER" id="PTHR23346:SF7">
    <property type="entry name" value="STALLED RIBOSOME SENSOR GCN1"/>
    <property type="match status" value="1"/>
</dbReference>
<dbReference type="Pfam" id="PF24984">
    <property type="entry name" value="HEAT_EF3_GNC1"/>
    <property type="match status" value="1"/>
</dbReference>
<evidence type="ECO:0000256" key="3">
    <source>
        <dbReference type="ARBA" id="ARBA00072275"/>
    </source>
</evidence>
<feature type="domain" description="TOG" evidence="5">
    <location>
        <begin position="1375"/>
        <end position="1609"/>
    </location>
</feature>
<accession>A0A9W7DC95</accession>
<dbReference type="InterPro" id="IPR016024">
    <property type="entry name" value="ARM-type_fold"/>
</dbReference>
<dbReference type="OrthoDB" id="5148094at2759"/>
<keyword evidence="2" id="KW-0677">Repeat</keyword>